<keyword evidence="3" id="KW-1185">Reference proteome</keyword>
<dbReference type="InterPro" id="IPR011032">
    <property type="entry name" value="GroES-like_sf"/>
</dbReference>
<evidence type="ECO:0000259" key="1">
    <source>
        <dbReference type="SMART" id="SM00829"/>
    </source>
</evidence>
<dbReference type="SUPFAM" id="SSF50129">
    <property type="entry name" value="GroES-like"/>
    <property type="match status" value="1"/>
</dbReference>
<dbReference type="CDD" id="cd08276">
    <property type="entry name" value="MDR7"/>
    <property type="match status" value="1"/>
</dbReference>
<proteinExistence type="predicted"/>
<dbReference type="InterPro" id="IPR013154">
    <property type="entry name" value="ADH-like_N"/>
</dbReference>
<accession>A0AAD7MQJ2</accession>
<evidence type="ECO:0000313" key="3">
    <source>
        <dbReference type="Proteomes" id="UP001215598"/>
    </source>
</evidence>
<dbReference type="GO" id="GO:0016491">
    <property type="term" value="F:oxidoreductase activity"/>
    <property type="evidence" value="ECO:0007669"/>
    <property type="project" value="InterPro"/>
</dbReference>
<dbReference type="Pfam" id="PF08240">
    <property type="entry name" value="ADH_N"/>
    <property type="match status" value="1"/>
</dbReference>
<dbReference type="EMBL" id="JARKIB010000173">
    <property type="protein sequence ID" value="KAJ7728323.1"/>
    <property type="molecule type" value="Genomic_DNA"/>
</dbReference>
<dbReference type="InterPro" id="IPR052711">
    <property type="entry name" value="Zinc_ADH-like"/>
</dbReference>
<protein>
    <submittedName>
        <fullName evidence="2">Alcohol dehydrogenase superfamily protein</fullName>
    </submittedName>
</protein>
<comment type="caution">
    <text evidence="2">The sequence shown here is derived from an EMBL/GenBank/DDBJ whole genome shotgun (WGS) entry which is preliminary data.</text>
</comment>
<dbReference type="InterPro" id="IPR013149">
    <property type="entry name" value="ADH-like_C"/>
</dbReference>
<name>A0AAD7MQJ2_9AGAR</name>
<dbReference type="SUPFAM" id="SSF51735">
    <property type="entry name" value="NAD(P)-binding Rossmann-fold domains"/>
    <property type="match status" value="1"/>
</dbReference>
<dbReference type="InterPro" id="IPR020843">
    <property type="entry name" value="ER"/>
</dbReference>
<dbReference type="InterPro" id="IPR036291">
    <property type="entry name" value="NAD(P)-bd_dom_sf"/>
</dbReference>
<organism evidence="2 3">
    <name type="scientific">Mycena metata</name>
    <dbReference type="NCBI Taxonomy" id="1033252"/>
    <lineage>
        <taxon>Eukaryota</taxon>
        <taxon>Fungi</taxon>
        <taxon>Dikarya</taxon>
        <taxon>Basidiomycota</taxon>
        <taxon>Agaricomycotina</taxon>
        <taxon>Agaricomycetes</taxon>
        <taxon>Agaricomycetidae</taxon>
        <taxon>Agaricales</taxon>
        <taxon>Marasmiineae</taxon>
        <taxon>Mycenaceae</taxon>
        <taxon>Mycena</taxon>
    </lineage>
</organism>
<dbReference type="PANTHER" id="PTHR45033">
    <property type="match status" value="1"/>
</dbReference>
<feature type="domain" description="Enoyl reductase (ER)" evidence="1">
    <location>
        <begin position="16"/>
        <end position="344"/>
    </location>
</feature>
<dbReference type="Pfam" id="PF00107">
    <property type="entry name" value="ADH_zinc_N"/>
    <property type="match status" value="1"/>
</dbReference>
<evidence type="ECO:0000313" key="2">
    <source>
        <dbReference type="EMBL" id="KAJ7728323.1"/>
    </source>
</evidence>
<sequence>MSLPTTTRQYYYPELGSFDNLVLQEAPVAAPKPTEVLVKTHAVSLQFRDLLIANKQYPTKVQPNLVPCSDMAGEIIAVGEDVKRWKTGDRVCANFFLDKLNNVQTPETDSSALGGGAQGVLTQYRTFPAHSLVAIPSNLTYEEASTLPCAGLTAYNALFGDVPLKAGETVLVQGTGGVSIFALQFAVASGAVVIATSSSNEKLEIAKKLGATHVINYRTTPDWDQEVLKITHGLGVDHIIEVGGNATLKRSMASVKLSGTIDIIGLVGGLDDTPPDIVVPALFRGIKLRGLYVGSVPQFNDMNRLIAANPVTARPVVDRVFPFEEAKAAFAYLTSQAHVGKVVIKV</sequence>
<dbReference type="SMART" id="SM00829">
    <property type="entry name" value="PKS_ER"/>
    <property type="match status" value="1"/>
</dbReference>
<dbReference type="Gene3D" id="3.40.50.720">
    <property type="entry name" value="NAD(P)-binding Rossmann-like Domain"/>
    <property type="match status" value="1"/>
</dbReference>
<dbReference type="PANTHER" id="PTHR45033:SF2">
    <property type="entry name" value="ZINC-TYPE ALCOHOL DEHYDROGENASE-LIKE PROTEIN C1773.06C"/>
    <property type="match status" value="1"/>
</dbReference>
<gene>
    <name evidence="2" type="ORF">B0H16DRAFT_1588957</name>
</gene>
<reference evidence="2" key="1">
    <citation type="submission" date="2023-03" db="EMBL/GenBank/DDBJ databases">
        <title>Massive genome expansion in bonnet fungi (Mycena s.s.) driven by repeated elements and novel gene families across ecological guilds.</title>
        <authorList>
            <consortium name="Lawrence Berkeley National Laboratory"/>
            <person name="Harder C.B."/>
            <person name="Miyauchi S."/>
            <person name="Viragh M."/>
            <person name="Kuo A."/>
            <person name="Thoen E."/>
            <person name="Andreopoulos B."/>
            <person name="Lu D."/>
            <person name="Skrede I."/>
            <person name="Drula E."/>
            <person name="Henrissat B."/>
            <person name="Morin E."/>
            <person name="Kohler A."/>
            <person name="Barry K."/>
            <person name="LaButti K."/>
            <person name="Morin E."/>
            <person name="Salamov A."/>
            <person name="Lipzen A."/>
            <person name="Mereny Z."/>
            <person name="Hegedus B."/>
            <person name="Baldrian P."/>
            <person name="Stursova M."/>
            <person name="Weitz H."/>
            <person name="Taylor A."/>
            <person name="Grigoriev I.V."/>
            <person name="Nagy L.G."/>
            <person name="Martin F."/>
            <person name="Kauserud H."/>
        </authorList>
    </citation>
    <scope>NUCLEOTIDE SEQUENCE</scope>
    <source>
        <strain evidence="2">CBHHK182m</strain>
    </source>
</reference>
<dbReference type="Gene3D" id="3.90.180.10">
    <property type="entry name" value="Medium-chain alcohol dehydrogenases, catalytic domain"/>
    <property type="match status" value="1"/>
</dbReference>
<dbReference type="AlphaFoldDB" id="A0AAD7MQJ2"/>
<dbReference type="Proteomes" id="UP001215598">
    <property type="component" value="Unassembled WGS sequence"/>
</dbReference>